<sequence length="170" mass="20033">MKIWEKYNLQETSDHLIFQPFKPLQKLSQWFLIGIFIVAILFPLLRSYVDAVVLYSVYILLGYFFLHSLYDILIRAKITYTFDLKEKSIYRESPISKKRKILKLEEAVIFVSSEMGSWHYSIGARKSQFVKSYSISENFSSGKKSDRKQAEYENQILVKIQNMIDTSTTM</sequence>
<proteinExistence type="predicted"/>
<keyword evidence="1" id="KW-0472">Membrane</keyword>
<keyword evidence="3" id="KW-1185">Reference proteome</keyword>
<keyword evidence="1" id="KW-1133">Transmembrane helix</keyword>
<protein>
    <recommendedName>
        <fullName evidence="4">YcxB family protein</fullName>
    </recommendedName>
</protein>
<name>A0ABX7QCM3_9FLAO</name>
<feature type="transmembrane region" description="Helical" evidence="1">
    <location>
        <begin position="51"/>
        <end position="70"/>
    </location>
</feature>
<dbReference type="Proteomes" id="UP000663440">
    <property type="component" value="Chromosome"/>
</dbReference>
<organism evidence="2 3">
    <name type="scientific">Flavobacterium endoglycinae</name>
    <dbReference type="NCBI Taxonomy" id="2816357"/>
    <lineage>
        <taxon>Bacteria</taxon>
        <taxon>Pseudomonadati</taxon>
        <taxon>Bacteroidota</taxon>
        <taxon>Flavobacteriia</taxon>
        <taxon>Flavobacteriales</taxon>
        <taxon>Flavobacteriaceae</taxon>
        <taxon>Flavobacterium</taxon>
    </lineage>
</organism>
<evidence type="ECO:0000313" key="3">
    <source>
        <dbReference type="Proteomes" id="UP000663440"/>
    </source>
</evidence>
<reference evidence="2 3" key="1">
    <citation type="submission" date="2021-03" db="EMBL/GenBank/DDBJ databases">
        <title>Flavobacterium kribbensis sp. nov, an endophytic bacteria, isolated from soybean.</title>
        <authorList>
            <person name="Lee J."/>
            <person name="Seo J."/>
        </authorList>
    </citation>
    <scope>NUCLEOTIDE SEQUENCE [LARGE SCALE GENOMIC DNA]</scope>
    <source>
        <strain evidence="2 3">BB8</strain>
    </source>
</reference>
<evidence type="ECO:0008006" key="4">
    <source>
        <dbReference type="Google" id="ProtNLM"/>
    </source>
</evidence>
<accession>A0ABX7QCM3</accession>
<feature type="transmembrane region" description="Helical" evidence="1">
    <location>
        <begin position="27"/>
        <end position="45"/>
    </location>
</feature>
<keyword evidence="1" id="KW-0812">Transmembrane</keyword>
<evidence type="ECO:0000256" key="1">
    <source>
        <dbReference type="SAM" id="Phobius"/>
    </source>
</evidence>
<dbReference type="RefSeq" id="WP_207295984.1">
    <property type="nucleotide sequence ID" value="NZ_CP071448.1"/>
</dbReference>
<dbReference type="EMBL" id="CP071448">
    <property type="protein sequence ID" value="QSW88785.1"/>
    <property type="molecule type" value="Genomic_DNA"/>
</dbReference>
<gene>
    <name evidence="2" type="ORF">J0383_21415</name>
</gene>
<evidence type="ECO:0000313" key="2">
    <source>
        <dbReference type="EMBL" id="QSW88785.1"/>
    </source>
</evidence>